<keyword evidence="2" id="KW-1185">Reference proteome</keyword>
<protein>
    <submittedName>
        <fullName evidence="1">Uncharacterized protein</fullName>
    </submittedName>
</protein>
<reference evidence="1 2" key="1">
    <citation type="journal article" date="2020" name="Int. J. Syst. Evol. Microbiol.">
        <title>Alistipes communis sp. nov., Alistipes dispar sp. nov. and Alistipes onderdonkii subsp. vulgaris subsp. nov., isolated from human faeces, and creation of Alistipes onderdonkii subsp. onderdonkii subsp. nov.</title>
        <authorList>
            <person name="Sakamoto M."/>
            <person name="Ikeyama N."/>
            <person name="Ogata Y."/>
            <person name="Suda W."/>
            <person name="Iino T."/>
            <person name="Hattori M."/>
            <person name="Ohkuma M."/>
        </authorList>
    </citation>
    <scope>NUCLEOTIDE SEQUENCE [LARGE SCALE GENOMIC DNA]</scope>
    <source>
        <strain evidence="1 2">5CPYCFAH4</strain>
    </source>
</reference>
<sequence>MFVLLLVVGKGALSQERIDTLYYSRSGMTVRNPVFADYYRLALYPADAAGLKMFKDFYISGELRREGRFQTIDTLDDRRTVFDGDVVSYFKNGRMSEKSYYSEGLLEGEYRQYDENGTLKTRASYAGGELSGMYEAYNGDGSCRMVEYRAGLPVHDYYLLADGSGNTLKFRIADDMPVWESPVITERSVDYRDGVPWEVYFKNGLTIALTDAIVRDYGKWHRVDLIISNNSLTPVEFNPETDMTAYSVDEHDVATDLQVWSCDSYLKKVNRSQTWAAVLMGVSEGMASAGAGYSTSTTTGYSSYGGYSSYTTTTYNPSAAYQANIASQQRLANFGQALQDEQQVKKLGYLKKNTIYPGESVSGFVYVAWIKGERAVFIIRIEGAEYIYEWGFDKKNAFLLNKNN</sequence>
<dbReference type="EMBL" id="AP019737">
    <property type="protein sequence ID" value="BBL08643.1"/>
    <property type="molecule type" value="Genomic_DNA"/>
</dbReference>
<organism evidence="1 2">
    <name type="scientific">Alistipes onderdonkii subsp. vulgaris</name>
    <dbReference type="NCBI Taxonomy" id="2585117"/>
    <lineage>
        <taxon>Bacteria</taxon>
        <taxon>Pseudomonadati</taxon>
        <taxon>Bacteroidota</taxon>
        <taxon>Bacteroidia</taxon>
        <taxon>Bacteroidales</taxon>
        <taxon>Rikenellaceae</taxon>
        <taxon>Alistipes</taxon>
    </lineage>
</organism>
<evidence type="ECO:0000313" key="1">
    <source>
        <dbReference type="EMBL" id="BBL08643.1"/>
    </source>
</evidence>
<dbReference type="Proteomes" id="UP000317465">
    <property type="component" value="Chromosome"/>
</dbReference>
<evidence type="ECO:0000313" key="2">
    <source>
        <dbReference type="Proteomes" id="UP000317465"/>
    </source>
</evidence>
<gene>
    <name evidence="1" type="ORF">A5CPYCFAH4_08670</name>
</gene>
<proteinExistence type="predicted"/>
<accession>A0ACA8QV01</accession>
<name>A0ACA8QV01_9BACT</name>